<organism evidence="2 3">
    <name type="scientific">Eragrostis curvula</name>
    <name type="common">weeping love grass</name>
    <dbReference type="NCBI Taxonomy" id="38414"/>
    <lineage>
        <taxon>Eukaryota</taxon>
        <taxon>Viridiplantae</taxon>
        <taxon>Streptophyta</taxon>
        <taxon>Embryophyta</taxon>
        <taxon>Tracheophyta</taxon>
        <taxon>Spermatophyta</taxon>
        <taxon>Magnoliopsida</taxon>
        <taxon>Liliopsida</taxon>
        <taxon>Poales</taxon>
        <taxon>Poaceae</taxon>
        <taxon>PACMAD clade</taxon>
        <taxon>Chloridoideae</taxon>
        <taxon>Eragrostideae</taxon>
        <taxon>Eragrostidinae</taxon>
        <taxon>Eragrostis</taxon>
    </lineage>
</organism>
<reference evidence="2 3" key="1">
    <citation type="journal article" date="2019" name="Sci. Rep.">
        <title>A high-quality genome of Eragrostis curvula grass provides insights into Poaceae evolution and supports new strategies to enhance forage quality.</title>
        <authorList>
            <person name="Carballo J."/>
            <person name="Santos B.A.C.M."/>
            <person name="Zappacosta D."/>
            <person name="Garbus I."/>
            <person name="Selva J.P."/>
            <person name="Gallo C.A."/>
            <person name="Diaz A."/>
            <person name="Albertini E."/>
            <person name="Caccamo M."/>
            <person name="Echenique V."/>
        </authorList>
    </citation>
    <scope>NUCLEOTIDE SEQUENCE [LARGE SCALE GENOMIC DNA]</scope>
    <source>
        <strain evidence="3">cv. Victoria</strain>
        <tissue evidence="2">Leaf</tissue>
    </source>
</reference>
<dbReference type="Gramene" id="TVU01974">
    <property type="protein sequence ID" value="TVU01974"/>
    <property type="gene ID" value="EJB05_52509"/>
</dbReference>
<dbReference type="Proteomes" id="UP000324897">
    <property type="component" value="Unassembled WGS sequence"/>
</dbReference>
<dbReference type="EMBL" id="RWGY01000363">
    <property type="protein sequence ID" value="TVU01974.1"/>
    <property type="molecule type" value="Genomic_DNA"/>
</dbReference>
<evidence type="ECO:0000313" key="2">
    <source>
        <dbReference type="EMBL" id="TVU01974.1"/>
    </source>
</evidence>
<keyword evidence="3" id="KW-1185">Reference proteome</keyword>
<evidence type="ECO:0000313" key="1">
    <source>
        <dbReference type="EMBL" id="TVU00055.1"/>
    </source>
</evidence>
<proteinExistence type="predicted"/>
<dbReference type="AlphaFoldDB" id="A0A5J9SSS3"/>
<evidence type="ECO:0000313" key="3">
    <source>
        <dbReference type="Proteomes" id="UP000324897"/>
    </source>
</evidence>
<protein>
    <submittedName>
        <fullName evidence="2">Uncharacterized protein</fullName>
    </submittedName>
</protein>
<comment type="caution">
    <text evidence="2">The sequence shown here is derived from an EMBL/GenBank/DDBJ whole genome shotgun (WGS) entry which is preliminary data.</text>
</comment>
<gene>
    <name evidence="2" type="ORF">EJB05_52509</name>
    <name evidence="1" type="ORF">EJB05_54548</name>
</gene>
<dbReference type="Gramene" id="TVU00055">
    <property type="protein sequence ID" value="TVU00055"/>
    <property type="gene ID" value="EJB05_54548"/>
</dbReference>
<sequence length="52" mass="6079">MNPVMAERDGSETVFLFAFFRESMTKWRYFFLPERLVSGVVEQTWDVGQDAG</sequence>
<accession>A0A5J9SSS3</accession>
<dbReference type="EMBL" id="RWGY01000639">
    <property type="protein sequence ID" value="TVU00055.1"/>
    <property type="molecule type" value="Genomic_DNA"/>
</dbReference>
<name>A0A5J9SSS3_9POAL</name>